<evidence type="ECO:0000313" key="6">
    <source>
        <dbReference type="EMBL" id="PFE15752.1"/>
    </source>
</evidence>
<dbReference type="InterPro" id="IPR018540">
    <property type="entry name" value="Spo0E-like"/>
</dbReference>
<dbReference type="EMBL" id="JAEFBZ010000001">
    <property type="protein sequence ID" value="MBK1609515.1"/>
    <property type="molecule type" value="Genomic_DNA"/>
</dbReference>
<dbReference type="InterPro" id="IPR053028">
    <property type="entry name" value="Spo0E-like_phosphatase"/>
</dbReference>
<dbReference type="Proteomes" id="UP001163707">
    <property type="component" value="Chromosome"/>
</dbReference>
<reference evidence="2 9" key="1">
    <citation type="submission" date="2015-09" db="EMBL/GenBank/DDBJ databases">
        <title>Bacillus cereus food isolates.</title>
        <authorList>
            <person name="Boekhorst J."/>
        </authorList>
    </citation>
    <scope>NUCLEOTIDE SEQUENCE [LARGE SCALE GENOMIC DNA]</scope>
    <source>
        <strain evidence="2 9">B4088</strain>
    </source>
</reference>
<gene>
    <name evidence="1" type="ORF">AT274_23225</name>
    <name evidence="2" type="ORF">B4088_2620</name>
    <name evidence="4" type="ORF">BJR07_22280</name>
    <name evidence="5" type="ORF">CN290_09830</name>
    <name evidence="6" type="ORF">CN307_11720</name>
    <name evidence="3" type="ORF">JCR31_16570</name>
    <name evidence="7" type="ORF">OK229_21515</name>
</gene>
<dbReference type="EMBL" id="MPON01000010">
    <property type="protein sequence ID" value="OKA34256.1"/>
    <property type="molecule type" value="Genomic_DNA"/>
</dbReference>
<dbReference type="Proteomes" id="UP000220032">
    <property type="component" value="Unassembled WGS sequence"/>
</dbReference>
<dbReference type="Proteomes" id="UP000220226">
    <property type="component" value="Unassembled WGS sequence"/>
</dbReference>
<dbReference type="GO" id="GO:0043937">
    <property type="term" value="P:regulation of sporulation"/>
    <property type="evidence" value="ECO:0007669"/>
    <property type="project" value="InterPro"/>
</dbReference>
<reference evidence="1 8" key="2">
    <citation type="submission" date="2015-12" db="EMBL/GenBank/DDBJ databases">
        <title>Bacillus cereus Group isolate.</title>
        <authorList>
            <person name="Kovac J."/>
        </authorList>
    </citation>
    <scope>NUCLEOTIDE SEQUENCE [LARGE SCALE GENOMIC DNA]</scope>
    <source>
        <strain evidence="1 8">FSL W8-0275</strain>
    </source>
</reference>
<dbReference type="EMBL" id="NTQT01000010">
    <property type="protein sequence ID" value="PFC75521.1"/>
    <property type="molecule type" value="Genomic_DNA"/>
</dbReference>
<evidence type="ECO:0000313" key="5">
    <source>
        <dbReference type="EMBL" id="PFC75521.1"/>
    </source>
</evidence>
<reference evidence="11 12" key="4">
    <citation type="submission" date="2017-09" db="EMBL/GenBank/DDBJ databases">
        <title>Large-scale bioinformatics analysis of Bacillus genomes uncovers conserved roles of natural products in bacterial physiology.</title>
        <authorList>
            <consortium name="Agbiome Team Llc"/>
            <person name="Bleich R.M."/>
            <person name="Grubbs K.J."/>
            <person name="Santa Maria K.C."/>
            <person name="Allen S.E."/>
            <person name="Farag S."/>
            <person name="Shank E.A."/>
            <person name="Bowers A."/>
        </authorList>
    </citation>
    <scope>NUCLEOTIDE SEQUENCE [LARGE SCALE GENOMIC DNA]</scope>
    <source>
        <strain evidence="6 11">AFS022681</strain>
        <strain evidence="5 12">AFS025165</strain>
    </source>
</reference>
<dbReference type="EMBL" id="LJKE01000044">
    <property type="protein sequence ID" value="KZD66217.1"/>
    <property type="molecule type" value="Genomic_DNA"/>
</dbReference>
<dbReference type="InterPro" id="IPR037208">
    <property type="entry name" value="Spo0E-like_sf"/>
</dbReference>
<dbReference type="Gene3D" id="4.10.280.10">
    <property type="entry name" value="Helix-loop-helix DNA-binding domain"/>
    <property type="match status" value="1"/>
</dbReference>
<evidence type="ECO:0000313" key="13">
    <source>
        <dbReference type="Proteomes" id="UP000613452"/>
    </source>
</evidence>
<dbReference type="Proteomes" id="UP000076482">
    <property type="component" value="Unassembled WGS sequence"/>
</dbReference>
<evidence type="ECO:0000313" key="3">
    <source>
        <dbReference type="EMBL" id="MBK1609515.1"/>
    </source>
</evidence>
<evidence type="ECO:0000313" key="9">
    <source>
        <dbReference type="Proteomes" id="UP000076482"/>
    </source>
</evidence>
<dbReference type="PANTHER" id="PTHR41263">
    <property type="entry name" value="ASPARTYL-PHOSPHATE PHOSPHATASE YISI"/>
    <property type="match status" value="1"/>
</dbReference>
<dbReference type="PANTHER" id="PTHR41263:SF1">
    <property type="entry name" value="ASPARTYL-PHOSPHATE PHOSPHATASE YISI"/>
    <property type="match status" value="1"/>
</dbReference>
<name>A0A063CFM5_BACCE</name>
<dbReference type="Proteomes" id="UP000186535">
    <property type="component" value="Unassembled WGS sequence"/>
</dbReference>
<dbReference type="InterPro" id="IPR036638">
    <property type="entry name" value="HLH_DNA-bd_sf"/>
</dbReference>
<dbReference type="GeneID" id="301201514"/>
<dbReference type="EMBL" id="NTRR01000016">
    <property type="protein sequence ID" value="PFE15752.1"/>
    <property type="molecule type" value="Genomic_DNA"/>
</dbReference>
<dbReference type="PATRIC" id="fig|1396.419.peg.4690"/>
<dbReference type="Proteomes" id="UP000075591">
    <property type="component" value="Unassembled WGS sequence"/>
</dbReference>
<dbReference type="GO" id="GO:0046983">
    <property type="term" value="F:protein dimerization activity"/>
    <property type="evidence" value="ECO:0007669"/>
    <property type="project" value="InterPro"/>
</dbReference>
<reference evidence="7" key="6">
    <citation type="submission" date="2023-02" db="EMBL/GenBank/DDBJ databases">
        <title>Complete Genome Sequence of Bacillus cereus sensu lato isolate BC38B from pepper closely related to the Bacillus anthracis clade.</title>
        <authorList>
            <person name="Abdelli M."/>
            <person name="Cerar Kisek T."/>
            <person name="Falaise C."/>
            <person name="Cumont A."/>
            <person name="Giraud M."/>
            <person name="Chatoux J."/>
            <person name="Rogee S."/>
            <person name="Dadvisard M."/>
            <person name="Larigauderie G."/>
            <person name="Raynaud F."/>
            <person name="Godic Torkar K."/>
            <person name="Ramisse V."/>
        </authorList>
    </citation>
    <scope>NUCLEOTIDE SEQUENCE</scope>
    <source>
        <strain evidence="7">BC38B</strain>
    </source>
</reference>
<dbReference type="Pfam" id="PF09388">
    <property type="entry name" value="SpoOE-like"/>
    <property type="match status" value="1"/>
</dbReference>
<dbReference type="SUPFAM" id="SSF140500">
    <property type="entry name" value="BAS1536-like"/>
    <property type="match status" value="1"/>
</dbReference>
<evidence type="ECO:0000313" key="12">
    <source>
        <dbReference type="Proteomes" id="UP000220226"/>
    </source>
</evidence>
<proteinExistence type="predicted"/>
<evidence type="ECO:0000313" key="1">
    <source>
        <dbReference type="EMBL" id="KXX89364.1"/>
    </source>
</evidence>
<sequence length="49" mass="5886">MELVKLEKVIEIKKEELLYLVSDYGIQHEKVLALSQEIDKLINYFMFLK</sequence>
<dbReference type="KEGG" id="bcef:BcrFT9_01920"/>
<evidence type="ECO:0000313" key="4">
    <source>
        <dbReference type="EMBL" id="OKA34256.1"/>
    </source>
</evidence>
<evidence type="ECO:0000313" key="10">
    <source>
        <dbReference type="Proteomes" id="UP000186535"/>
    </source>
</evidence>
<dbReference type="AlphaFoldDB" id="A0A063CFM5"/>
<evidence type="ECO:0000313" key="11">
    <source>
        <dbReference type="Proteomes" id="UP000220032"/>
    </source>
</evidence>
<dbReference type="EMBL" id="CP109872">
    <property type="protein sequence ID" value="UYW68304.1"/>
    <property type="molecule type" value="Genomic_DNA"/>
</dbReference>
<dbReference type="Proteomes" id="UP000613452">
    <property type="component" value="Unassembled WGS sequence"/>
</dbReference>
<dbReference type="RefSeq" id="WP_000424361.1">
    <property type="nucleotide sequence ID" value="NZ_AP022877.1"/>
</dbReference>
<evidence type="ECO:0000313" key="7">
    <source>
        <dbReference type="EMBL" id="UYW68304.1"/>
    </source>
</evidence>
<evidence type="ECO:0000313" key="8">
    <source>
        <dbReference type="Proteomes" id="UP000075591"/>
    </source>
</evidence>
<reference evidence="3 13" key="5">
    <citation type="submission" date="2020-12" db="EMBL/GenBank/DDBJ databases">
        <title>Genome assembly for a thermostable protease producing Bacillus cereus MAKP1 strain isolated from chicken gut.</title>
        <authorList>
            <person name="Malaviya A."/>
        </authorList>
    </citation>
    <scope>NUCLEOTIDE SEQUENCE [LARGE SCALE GENOMIC DNA]</scope>
    <source>
        <strain evidence="3 13">MAKP1</strain>
    </source>
</reference>
<reference evidence="4 10" key="3">
    <citation type="submission" date="2016-11" db="EMBL/GenBank/DDBJ databases">
        <title>Identification of Bacillus cereus isolated from egg-white.</title>
        <authorList>
            <person name="Soni A."/>
            <person name="Oey I."/>
            <person name="Silcock P."/>
            <person name="Bremer P."/>
        </authorList>
    </citation>
    <scope>NUCLEOTIDE SEQUENCE [LARGE SCALE GENOMIC DNA]</scope>
    <source>
        <strain evidence="4 10">NZAS03</strain>
    </source>
</reference>
<dbReference type="EMBL" id="LOMT01000126">
    <property type="protein sequence ID" value="KXX89364.1"/>
    <property type="molecule type" value="Genomic_DNA"/>
</dbReference>
<protein>
    <submittedName>
        <fullName evidence="3">Aspartyl-phosphate phosphatase Spo0E family protein</fullName>
    </submittedName>
    <submittedName>
        <fullName evidence="4">Spo0E family sporulation regulatory protein-aspartic acid phosphatase</fullName>
    </submittedName>
    <submittedName>
        <fullName evidence="2">Stage 0 sporulation regulatory protein</fullName>
    </submittedName>
    <submittedName>
        <fullName evidence="1">Transcriptional regulator</fullName>
    </submittedName>
</protein>
<accession>A0A063CFM5</accession>
<organism evidence="4 10">
    <name type="scientific">Bacillus cereus</name>
    <dbReference type="NCBI Taxonomy" id="1396"/>
    <lineage>
        <taxon>Bacteria</taxon>
        <taxon>Bacillati</taxon>
        <taxon>Bacillota</taxon>
        <taxon>Bacilli</taxon>
        <taxon>Bacillales</taxon>
        <taxon>Bacillaceae</taxon>
        <taxon>Bacillus</taxon>
        <taxon>Bacillus cereus group</taxon>
    </lineage>
</organism>
<evidence type="ECO:0000313" key="2">
    <source>
        <dbReference type="EMBL" id="KZD66217.1"/>
    </source>
</evidence>